<keyword evidence="3" id="KW-0378">Hydrolase</keyword>
<name>A0A3E0HCM3_9PSEU</name>
<dbReference type="OrthoDB" id="4654311at2"/>
<dbReference type="RefSeq" id="WP_116177421.1">
    <property type="nucleotide sequence ID" value="NZ_CP144375.1"/>
</dbReference>
<accession>A0A3E0HCM3</accession>
<dbReference type="AlphaFoldDB" id="A0A3E0HCM3"/>
<keyword evidence="7" id="KW-1185">Reference proteome</keyword>
<dbReference type="GO" id="GO:0097176">
    <property type="term" value="P:epoxide metabolic process"/>
    <property type="evidence" value="ECO:0007669"/>
    <property type="project" value="TreeGrafter"/>
</dbReference>
<evidence type="ECO:0000256" key="4">
    <source>
        <dbReference type="PIRSR" id="PIRSR001112-1"/>
    </source>
</evidence>
<feature type="active site" description="Proton donor" evidence="4">
    <location>
        <position position="300"/>
    </location>
</feature>
<feature type="active site" description="Proton acceptor" evidence="4">
    <location>
        <position position="351"/>
    </location>
</feature>
<dbReference type="GO" id="GO:0004301">
    <property type="term" value="F:epoxide hydrolase activity"/>
    <property type="evidence" value="ECO:0007669"/>
    <property type="project" value="TreeGrafter"/>
</dbReference>
<dbReference type="PANTHER" id="PTHR21661">
    <property type="entry name" value="EPOXIDE HYDROLASE 1-RELATED"/>
    <property type="match status" value="1"/>
</dbReference>
<evidence type="ECO:0000313" key="6">
    <source>
        <dbReference type="EMBL" id="REH42597.1"/>
    </source>
</evidence>
<dbReference type="PRINTS" id="PR00412">
    <property type="entry name" value="EPOXHYDRLASE"/>
</dbReference>
<dbReference type="PANTHER" id="PTHR21661:SF35">
    <property type="entry name" value="EPOXIDE HYDROLASE"/>
    <property type="match status" value="1"/>
</dbReference>
<sequence>METFRIEVPDAELADLRERLARVRWAPEPPAGGYGVSGAEVRKLVEHWRDGYDWRAVEARLNAHPQFTTTIDSANVHFLHVRSPEPDALPVVLTHGWPGSVTEYLDVIGPLTNPRAHGLDPSVAFHLVIPSLPGFGWSGPVTEPGWGPRRIAAAWAELMARLGYRRYGAAGNDWGSVISPEVGRTAPDAVVGVHVTQMFAGPEGDVSFYPPTVEPASVATLPPDERALVEGLRHFQRTMASYHHVHAEQPQTLAYALSDSPVGLLAWNSQVMGGLDPDALLTHVSIHWLTGTAGTAPRIYLEDYRNPVPTEPTTVPIGLAQFPNDAQGIRTYADRDHANIVSWNVYDRGGHYASQQAPDLYINDIRQFFAQLRR</sequence>
<keyword evidence="2" id="KW-0058">Aromatic hydrocarbons catabolism</keyword>
<dbReference type="InterPro" id="IPR016292">
    <property type="entry name" value="Epoxide_hydrolase"/>
</dbReference>
<feature type="active site" description="Nucleophile" evidence="4">
    <location>
        <position position="173"/>
    </location>
</feature>
<evidence type="ECO:0000256" key="2">
    <source>
        <dbReference type="ARBA" id="ARBA00022797"/>
    </source>
</evidence>
<protein>
    <submittedName>
        <fullName evidence="6">Pimeloyl-ACP methyl ester carboxylesterase</fullName>
    </submittedName>
</protein>
<proteinExistence type="inferred from homology"/>
<dbReference type="InterPro" id="IPR010497">
    <property type="entry name" value="Epoxide_hydro_N"/>
</dbReference>
<dbReference type="EMBL" id="QUNO01000010">
    <property type="protein sequence ID" value="REH42597.1"/>
    <property type="molecule type" value="Genomic_DNA"/>
</dbReference>
<dbReference type="Gene3D" id="3.40.50.1820">
    <property type="entry name" value="alpha/beta hydrolase"/>
    <property type="match status" value="1"/>
</dbReference>
<evidence type="ECO:0000256" key="3">
    <source>
        <dbReference type="ARBA" id="ARBA00022801"/>
    </source>
</evidence>
<organism evidence="6 7">
    <name type="scientific">Kutzneria buriramensis</name>
    <dbReference type="NCBI Taxonomy" id="1045776"/>
    <lineage>
        <taxon>Bacteria</taxon>
        <taxon>Bacillati</taxon>
        <taxon>Actinomycetota</taxon>
        <taxon>Actinomycetes</taxon>
        <taxon>Pseudonocardiales</taxon>
        <taxon>Pseudonocardiaceae</taxon>
        <taxon>Kutzneria</taxon>
    </lineage>
</organism>
<dbReference type="InterPro" id="IPR029058">
    <property type="entry name" value="AB_hydrolase_fold"/>
</dbReference>
<comment type="caution">
    <text evidence="6">The sequence shown here is derived from an EMBL/GenBank/DDBJ whole genome shotgun (WGS) entry which is preliminary data.</text>
</comment>
<evidence type="ECO:0000259" key="5">
    <source>
        <dbReference type="Pfam" id="PF06441"/>
    </source>
</evidence>
<dbReference type="Proteomes" id="UP000256269">
    <property type="component" value="Unassembled WGS sequence"/>
</dbReference>
<dbReference type="SUPFAM" id="SSF53474">
    <property type="entry name" value="alpha/beta-Hydrolases"/>
    <property type="match status" value="1"/>
</dbReference>
<comment type="similarity">
    <text evidence="1">Belongs to the peptidase S33 family.</text>
</comment>
<evidence type="ECO:0000313" key="7">
    <source>
        <dbReference type="Proteomes" id="UP000256269"/>
    </source>
</evidence>
<evidence type="ECO:0000256" key="1">
    <source>
        <dbReference type="ARBA" id="ARBA00010088"/>
    </source>
</evidence>
<dbReference type="InterPro" id="IPR000639">
    <property type="entry name" value="Epox_hydrolase-like"/>
</dbReference>
<feature type="domain" description="Epoxide hydrolase N-terminal" evidence="5">
    <location>
        <begin position="2"/>
        <end position="104"/>
    </location>
</feature>
<reference evidence="6 7" key="1">
    <citation type="submission" date="2018-08" db="EMBL/GenBank/DDBJ databases">
        <title>Genomic Encyclopedia of Archaeal and Bacterial Type Strains, Phase II (KMG-II): from individual species to whole genera.</title>
        <authorList>
            <person name="Goeker M."/>
        </authorList>
    </citation>
    <scope>NUCLEOTIDE SEQUENCE [LARGE SCALE GENOMIC DNA]</scope>
    <source>
        <strain evidence="6 7">DSM 45791</strain>
    </source>
</reference>
<dbReference type="Pfam" id="PF06441">
    <property type="entry name" value="EHN"/>
    <property type="match status" value="1"/>
</dbReference>
<dbReference type="PIRSF" id="PIRSF001112">
    <property type="entry name" value="Epoxide_hydrolase"/>
    <property type="match status" value="1"/>
</dbReference>
<gene>
    <name evidence="6" type="ORF">BCF44_11093</name>
</gene>